<sequence>MNQPTAGDWYEPDSTWRLLGFDTRESYVAHMVAPAQFHPEVHEDVVKSYRTVEHLMALAWYHYPMYDEAIKKLTSMVEMAVKLRCQQKGIPIAEGQNDSKNRPLARLIDELCTQLQSAELKQRLHAVRGIRNRQAHPEHHSFGGIAMSIAVEPLVYTLNLLFLAPEANHKEA</sequence>
<dbReference type="AlphaFoldDB" id="A0A927BEI8"/>
<dbReference type="Proteomes" id="UP000612233">
    <property type="component" value="Unassembled WGS sequence"/>
</dbReference>
<evidence type="ECO:0000313" key="2">
    <source>
        <dbReference type="Proteomes" id="UP000612233"/>
    </source>
</evidence>
<gene>
    <name evidence="1" type="ORF">IC235_15900</name>
</gene>
<proteinExistence type="predicted"/>
<accession>A0A927BEI8</accession>
<dbReference type="RefSeq" id="WP_191006184.1">
    <property type="nucleotide sequence ID" value="NZ_JACXAD010000019.1"/>
</dbReference>
<evidence type="ECO:0000313" key="1">
    <source>
        <dbReference type="EMBL" id="MBD2769372.1"/>
    </source>
</evidence>
<keyword evidence="2" id="KW-1185">Reference proteome</keyword>
<name>A0A927BEI8_9BACT</name>
<comment type="caution">
    <text evidence="1">The sequence shown here is derived from an EMBL/GenBank/DDBJ whole genome shotgun (WGS) entry which is preliminary data.</text>
</comment>
<protein>
    <recommendedName>
        <fullName evidence="3">DUF4145 domain-containing protein</fullName>
    </recommendedName>
</protein>
<reference evidence="1" key="1">
    <citation type="submission" date="2020-09" db="EMBL/GenBank/DDBJ databases">
        <authorList>
            <person name="Kim M.K."/>
        </authorList>
    </citation>
    <scope>NUCLEOTIDE SEQUENCE</scope>
    <source>
        <strain evidence="1">BT664</strain>
    </source>
</reference>
<evidence type="ECO:0008006" key="3">
    <source>
        <dbReference type="Google" id="ProtNLM"/>
    </source>
</evidence>
<dbReference type="EMBL" id="JACXAD010000019">
    <property type="protein sequence ID" value="MBD2769372.1"/>
    <property type="molecule type" value="Genomic_DNA"/>
</dbReference>
<organism evidence="1 2">
    <name type="scientific">Hymenobacter montanus</name>
    <dbReference type="NCBI Taxonomy" id="2771359"/>
    <lineage>
        <taxon>Bacteria</taxon>
        <taxon>Pseudomonadati</taxon>
        <taxon>Bacteroidota</taxon>
        <taxon>Cytophagia</taxon>
        <taxon>Cytophagales</taxon>
        <taxon>Hymenobacteraceae</taxon>
        <taxon>Hymenobacter</taxon>
    </lineage>
</organism>